<dbReference type="InterPro" id="IPR016181">
    <property type="entry name" value="Acyl_CoA_acyltransferase"/>
</dbReference>
<dbReference type="RefSeq" id="WP_265961525.1">
    <property type="nucleotide sequence ID" value="NZ_JAPEVI010000003.1"/>
</dbReference>
<comment type="caution">
    <text evidence="2">The sequence shown here is derived from an EMBL/GenBank/DDBJ whole genome shotgun (WGS) entry which is preliminary data.</text>
</comment>
<dbReference type="SUPFAM" id="SSF55729">
    <property type="entry name" value="Acyl-CoA N-acyltransferases (Nat)"/>
    <property type="match status" value="1"/>
</dbReference>
<accession>A0ABT3QY02</accession>
<keyword evidence="3" id="KW-1185">Reference proteome</keyword>
<dbReference type="EMBL" id="JAPEVI010000003">
    <property type="protein sequence ID" value="MCX2721818.1"/>
    <property type="molecule type" value="Genomic_DNA"/>
</dbReference>
<evidence type="ECO:0000313" key="2">
    <source>
        <dbReference type="EMBL" id="MCX2721818.1"/>
    </source>
</evidence>
<organism evidence="2 3">
    <name type="scientific">Roseibium salinum</name>
    <dbReference type="NCBI Taxonomy" id="1604349"/>
    <lineage>
        <taxon>Bacteria</taxon>
        <taxon>Pseudomonadati</taxon>
        <taxon>Pseudomonadota</taxon>
        <taxon>Alphaproteobacteria</taxon>
        <taxon>Hyphomicrobiales</taxon>
        <taxon>Stappiaceae</taxon>
        <taxon>Roseibium</taxon>
    </lineage>
</organism>
<sequence>MRDASFIAANMRPEDHREIACLWKDWDTRALGVCAMETAVPGMVWSVWYDGQPAAAYGFSRASAFDPDHWQAWAFGTERFRRCVPLITRHVTSLRPLIEQECRRLQAITLQDHDIAHGWIEALGAKREGLLRSYGRGGEDFFVYAWVRRAGTCSCPETSGSNSDAHLHVSPLRQADQ</sequence>
<dbReference type="Proteomes" id="UP001300261">
    <property type="component" value="Unassembled WGS sequence"/>
</dbReference>
<name>A0ABT3QY02_9HYPH</name>
<reference evidence="2 3" key="1">
    <citation type="journal article" date="2016" name="Int. J. Syst. Evol. Microbiol.">
        <title>Labrenzia salina sp. nov., isolated from the rhizosphere of the halophyte Arthrocnemum macrostachyum.</title>
        <authorList>
            <person name="Camacho M."/>
            <person name="Redondo-Gomez S."/>
            <person name="Rodriguez-Llorente I."/>
            <person name="Rohde M."/>
            <person name="Sproer C."/>
            <person name="Schumann P."/>
            <person name="Klenk H.P."/>
            <person name="Montero-Calasanz M.D.C."/>
        </authorList>
    </citation>
    <scope>NUCLEOTIDE SEQUENCE [LARGE SCALE GENOMIC DNA]</scope>
    <source>
        <strain evidence="2 3">DSM 29163</strain>
    </source>
</reference>
<evidence type="ECO:0000313" key="3">
    <source>
        <dbReference type="Proteomes" id="UP001300261"/>
    </source>
</evidence>
<evidence type="ECO:0008006" key="4">
    <source>
        <dbReference type="Google" id="ProtNLM"/>
    </source>
</evidence>
<proteinExistence type="predicted"/>
<protein>
    <recommendedName>
        <fullName evidence="4">N-acetyltransferase domain-containing protein</fullName>
    </recommendedName>
</protein>
<evidence type="ECO:0000256" key="1">
    <source>
        <dbReference type="SAM" id="MobiDB-lite"/>
    </source>
</evidence>
<gene>
    <name evidence="2" type="ORF">ON753_05270</name>
</gene>
<feature type="region of interest" description="Disordered" evidence="1">
    <location>
        <begin position="157"/>
        <end position="177"/>
    </location>
</feature>